<feature type="region of interest" description="Disordered" evidence="1">
    <location>
        <begin position="1"/>
        <end position="29"/>
    </location>
</feature>
<gene>
    <name evidence="2" type="ORF">PAC_06658</name>
</gene>
<dbReference type="Proteomes" id="UP000184330">
    <property type="component" value="Unassembled WGS sequence"/>
</dbReference>
<dbReference type="EMBL" id="FJOG01000008">
    <property type="protein sequence ID" value="CZR56769.1"/>
    <property type="molecule type" value="Genomic_DNA"/>
</dbReference>
<keyword evidence="3" id="KW-1185">Reference proteome</keyword>
<evidence type="ECO:0000256" key="1">
    <source>
        <dbReference type="SAM" id="MobiDB-lite"/>
    </source>
</evidence>
<reference evidence="2 3" key="1">
    <citation type="submission" date="2016-03" db="EMBL/GenBank/DDBJ databases">
        <authorList>
            <person name="Ploux O."/>
        </authorList>
    </citation>
    <scope>NUCLEOTIDE SEQUENCE [LARGE SCALE GENOMIC DNA]</scope>
    <source>
        <strain evidence="2 3">UAMH 11012</strain>
    </source>
</reference>
<organism evidence="2 3">
    <name type="scientific">Phialocephala subalpina</name>
    <dbReference type="NCBI Taxonomy" id="576137"/>
    <lineage>
        <taxon>Eukaryota</taxon>
        <taxon>Fungi</taxon>
        <taxon>Dikarya</taxon>
        <taxon>Ascomycota</taxon>
        <taxon>Pezizomycotina</taxon>
        <taxon>Leotiomycetes</taxon>
        <taxon>Helotiales</taxon>
        <taxon>Mollisiaceae</taxon>
        <taxon>Phialocephala</taxon>
        <taxon>Phialocephala fortinii species complex</taxon>
    </lineage>
</organism>
<sequence length="326" mass="36904">MEDNIGSSRKPLATMASETSEGIQPASQSDPNLLTVVQSKIPRTPGALRNIPVEILVMFMGQMDLVSAVCFGLACNATYKALKVKHTNPIDLMALHAHVQHDAFCRVGLAQNWTGACDCHGSPAVRPVNLTLAYYILLSTTFNTSKLAIDSFDYRLSRNRGDHRWTFVNKRVFGDRSPDDDKVGLEKVLHNRYKILAHFRSFDSYVMKGANIRLPYRSRSTPLRNKPSLIPSPSGLSYEDWTKAVIKAIVEDMDNWGGCREGWMAFWKKQSRQFMESNLFRENEQALIKAGDDYVWPPMVDQNQVEITARMVARYLSIFPDLRAQI</sequence>
<name>A0A1L7WVH6_9HELO</name>
<evidence type="ECO:0000313" key="3">
    <source>
        <dbReference type="Proteomes" id="UP000184330"/>
    </source>
</evidence>
<feature type="compositionally biased region" description="Polar residues" evidence="1">
    <location>
        <begin position="16"/>
        <end position="29"/>
    </location>
</feature>
<dbReference type="OrthoDB" id="10389764at2759"/>
<accession>A0A1L7WVH6</accession>
<protein>
    <submittedName>
        <fullName evidence="2">Uncharacterized protein</fullName>
    </submittedName>
</protein>
<dbReference type="AlphaFoldDB" id="A0A1L7WVH6"/>
<proteinExistence type="predicted"/>
<evidence type="ECO:0000313" key="2">
    <source>
        <dbReference type="EMBL" id="CZR56769.1"/>
    </source>
</evidence>